<dbReference type="SUPFAM" id="SSF52540">
    <property type="entry name" value="P-loop containing nucleoside triphosphate hydrolases"/>
    <property type="match status" value="1"/>
</dbReference>
<evidence type="ECO:0000256" key="1">
    <source>
        <dbReference type="ARBA" id="ARBA00022737"/>
    </source>
</evidence>
<sequence>MADPLSVAGSIAGLLSIADIVFRKLYQYVKTAKKAEIEVQKLKNEVATLTGVLHNLHLVVEELEDDSTIDNAIKVDHVASCSATLKRIDSVLSSIQFPKDQKIQNAIQRLKWPFKATETKEIGDEVRRHRETLSLALSADSMTALLQCLSTQKSIIKQLDNIQETLQRNKDFQLGIALNEDRRRILKSFFTVEPRQYFETSLSLRHSGTGSWLYEDTTFQGWLQDPGSRVWLTGIPGAGKTVLSATIIQGCLTRSSATQAIAVAYYYCDYKSTDSQNVVNIFSALAGQIAMKNEVSFVLLKDYYDQLHARDQMEQQPKTEELIKIIQDMASTFDDVRIVVDGLDECGEAMAAVAESLHNLVCAPRATISLAILSRREQAIRDVFEEDDTYTHIEIAAHKEDIESYVQSEIDERTRNRRLRIRSPELKLLIAQELVSKADGMFRWVACQLDHLCDLATDSQRRKALKELPKTLEETYDRILLRVKRPVAPLVSSTLQWLAHATTKLEVDALLEALSIDDDTDVLNPEDRPTEEDLLMHCSSLIRKTGAYLELAHFTVQEYLGALPTDHSKLSQFRLVHGSKALLAKTCLSYLCLPDFNIPPKPILGDIVSFTDKFPFHTHASNAWSRYMDNSWSDIGLRPLYRRLFDPEKTPNFVLCTVQRLLGEGVVRGQGTLIQAAVDSYIIQDVFNKDFRPLHAAAMFGLKEVCQWLVNQGCDLDMPSSWGPPLTLCIDTMLKYSNTYLGYISVDDSAIAATAAFLMESGAYCENERDRIQHFIGTPGDKFDILRSVKSFAERAARPLSHAYKSMSDSNFNARLKYYISDDQVERIRDFSKDPRFFLESKSLLTCAAEYGAVRTMALLLDLGVDPTSRDEYGRNVLFKCMKVDNEEILSRLMTFPGIEHPDKGGATIWHYAARLGAFRMLKLWVEFHSETAPRLIDVYEGKTPMMWAIASGSEQCCLLLAQTMQAHRLAFDDPAIVHGCVAMGLSQVLIQLLDYGVD</sequence>
<proteinExistence type="predicted"/>
<keyword evidence="2" id="KW-0040">ANK repeat</keyword>
<dbReference type="OrthoDB" id="3944243at2759"/>
<evidence type="ECO:0000259" key="5">
    <source>
        <dbReference type="Pfam" id="PF24883"/>
    </source>
</evidence>
<dbReference type="Gene3D" id="3.40.50.300">
    <property type="entry name" value="P-loop containing nucleotide triphosphate hydrolases"/>
    <property type="match status" value="1"/>
</dbReference>
<keyword evidence="1" id="KW-0677">Repeat</keyword>
<dbReference type="Gene3D" id="1.25.40.20">
    <property type="entry name" value="Ankyrin repeat-containing domain"/>
    <property type="match status" value="1"/>
</dbReference>
<dbReference type="GeneID" id="63847830"/>
<dbReference type="SMART" id="SM00248">
    <property type="entry name" value="ANK"/>
    <property type="match status" value="5"/>
</dbReference>
<keyword evidence="7" id="KW-1185">Reference proteome</keyword>
<dbReference type="InterPro" id="IPR002110">
    <property type="entry name" value="Ankyrin_rpt"/>
</dbReference>
<dbReference type="Pfam" id="PF17111">
    <property type="entry name" value="PigL_N"/>
    <property type="match status" value="1"/>
</dbReference>
<evidence type="ECO:0000313" key="6">
    <source>
        <dbReference type="EMBL" id="KAF1851654.1"/>
    </source>
</evidence>
<dbReference type="InterPro" id="IPR027417">
    <property type="entry name" value="P-loop_NTPase"/>
</dbReference>
<dbReference type="Proteomes" id="UP000800039">
    <property type="component" value="Unassembled WGS sequence"/>
</dbReference>
<reference evidence="6" key="1">
    <citation type="submission" date="2020-01" db="EMBL/GenBank/DDBJ databases">
        <authorList>
            <consortium name="DOE Joint Genome Institute"/>
            <person name="Haridas S."/>
            <person name="Albert R."/>
            <person name="Binder M."/>
            <person name="Bloem J."/>
            <person name="Labutti K."/>
            <person name="Salamov A."/>
            <person name="Andreopoulos B."/>
            <person name="Baker S.E."/>
            <person name="Barry K."/>
            <person name="Bills G."/>
            <person name="Bluhm B.H."/>
            <person name="Cannon C."/>
            <person name="Castanera R."/>
            <person name="Culley D.E."/>
            <person name="Daum C."/>
            <person name="Ezra D."/>
            <person name="Gonzalez J.B."/>
            <person name="Henrissat B."/>
            <person name="Kuo A."/>
            <person name="Liang C."/>
            <person name="Lipzen A."/>
            <person name="Lutzoni F."/>
            <person name="Magnuson J."/>
            <person name="Mondo S."/>
            <person name="Nolan M."/>
            <person name="Ohm R."/>
            <person name="Pangilinan J."/>
            <person name="Park H.-J."/>
            <person name="Ramirez L."/>
            <person name="Alfaro M."/>
            <person name="Sun H."/>
            <person name="Tritt A."/>
            <person name="Yoshinaga Y."/>
            <person name="Zwiers L.-H."/>
            <person name="Turgeon B.G."/>
            <person name="Goodwin S.B."/>
            <person name="Spatafora J.W."/>
            <person name="Crous P.W."/>
            <person name="Grigoriev I.V."/>
        </authorList>
    </citation>
    <scope>NUCLEOTIDE SEQUENCE</scope>
    <source>
        <strain evidence="6">CBS 394.84</strain>
    </source>
</reference>
<dbReference type="RefSeq" id="XP_040794217.1">
    <property type="nucleotide sequence ID" value="XM_040930578.1"/>
</dbReference>
<dbReference type="InterPro" id="IPR031348">
    <property type="entry name" value="PigL_N"/>
</dbReference>
<name>A0A9P4GUB3_9PLEO</name>
<feature type="domain" description="Azaphilone pigments biosynthesis cluster protein L N-terminal" evidence="4">
    <location>
        <begin position="2"/>
        <end position="158"/>
    </location>
</feature>
<evidence type="ECO:0000259" key="4">
    <source>
        <dbReference type="Pfam" id="PF17111"/>
    </source>
</evidence>
<evidence type="ECO:0000313" key="7">
    <source>
        <dbReference type="Proteomes" id="UP000800039"/>
    </source>
</evidence>
<gene>
    <name evidence="6" type="ORF">K460DRAFT_324742</name>
</gene>
<dbReference type="InterPro" id="IPR036770">
    <property type="entry name" value="Ankyrin_rpt-contain_sf"/>
</dbReference>
<comment type="caution">
    <text evidence="6">The sequence shown here is derived from an EMBL/GenBank/DDBJ whole genome shotgun (WGS) entry which is preliminary data.</text>
</comment>
<feature type="domain" description="Nephrocystin 3-like N-terminal" evidence="5">
    <location>
        <begin position="208"/>
        <end position="375"/>
    </location>
</feature>
<dbReference type="Pfam" id="PF24883">
    <property type="entry name" value="NPHP3_N"/>
    <property type="match status" value="1"/>
</dbReference>
<feature type="coiled-coil region" evidence="3">
    <location>
        <begin position="25"/>
        <end position="52"/>
    </location>
</feature>
<dbReference type="PANTHER" id="PTHR10039">
    <property type="entry name" value="AMELOGENIN"/>
    <property type="match status" value="1"/>
</dbReference>
<dbReference type="InterPro" id="IPR056884">
    <property type="entry name" value="NPHP3-like_N"/>
</dbReference>
<keyword evidence="3" id="KW-0175">Coiled coil</keyword>
<evidence type="ECO:0000256" key="3">
    <source>
        <dbReference type="SAM" id="Coils"/>
    </source>
</evidence>
<protein>
    <submittedName>
        <fullName evidence="6">Ankyrin</fullName>
    </submittedName>
</protein>
<dbReference type="EMBL" id="ML976614">
    <property type="protein sequence ID" value="KAF1851654.1"/>
    <property type="molecule type" value="Genomic_DNA"/>
</dbReference>
<organism evidence="6 7">
    <name type="scientific">Cucurbitaria berberidis CBS 394.84</name>
    <dbReference type="NCBI Taxonomy" id="1168544"/>
    <lineage>
        <taxon>Eukaryota</taxon>
        <taxon>Fungi</taxon>
        <taxon>Dikarya</taxon>
        <taxon>Ascomycota</taxon>
        <taxon>Pezizomycotina</taxon>
        <taxon>Dothideomycetes</taxon>
        <taxon>Pleosporomycetidae</taxon>
        <taxon>Pleosporales</taxon>
        <taxon>Pleosporineae</taxon>
        <taxon>Cucurbitariaceae</taxon>
        <taxon>Cucurbitaria</taxon>
    </lineage>
</organism>
<dbReference type="PROSITE" id="PS50088">
    <property type="entry name" value="ANK_REPEAT"/>
    <property type="match status" value="1"/>
</dbReference>
<dbReference type="SUPFAM" id="SSF48403">
    <property type="entry name" value="Ankyrin repeat"/>
    <property type="match status" value="1"/>
</dbReference>
<dbReference type="PANTHER" id="PTHR10039:SF16">
    <property type="entry name" value="GPI INOSITOL-DEACYLASE"/>
    <property type="match status" value="1"/>
</dbReference>
<feature type="repeat" description="ANK" evidence="2">
    <location>
        <begin position="689"/>
        <end position="721"/>
    </location>
</feature>
<dbReference type="AlphaFoldDB" id="A0A9P4GUB3"/>
<accession>A0A9P4GUB3</accession>
<feature type="non-terminal residue" evidence="6">
    <location>
        <position position="999"/>
    </location>
</feature>
<dbReference type="Pfam" id="PF00023">
    <property type="entry name" value="Ank"/>
    <property type="match status" value="1"/>
</dbReference>
<evidence type="ECO:0000256" key="2">
    <source>
        <dbReference type="PROSITE-ProRule" id="PRU00023"/>
    </source>
</evidence>